<evidence type="ECO:0000313" key="3">
    <source>
        <dbReference type="Proteomes" id="UP000256964"/>
    </source>
</evidence>
<dbReference type="AlphaFoldDB" id="A0A371DT24"/>
<keyword evidence="3" id="KW-1185">Reference proteome</keyword>
<gene>
    <name evidence="2" type="ORF">OH76DRAFT_763228</name>
</gene>
<sequence length="84" mass="9392">MLMRARVLVCLTFSLLCSPPSLSPHPPLMLCCTVDDTRTLLVSSILSIAVGGQRVLCCSRTVGKDYTRFRSPRLLFARRDDRHA</sequence>
<feature type="chain" id="PRO_5016770531" description="Hydrophobin" evidence="1">
    <location>
        <begin position="24"/>
        <end position="84"/>
    </location>
</feature>
<protein>
    <recommendedName>
        <fullName evidence="4">Hydrophobin</fullName>
    </recommendedName>
</protein>
<dbReference type="EMBL" id="KZ857382">
    <property type="protein sequence ID" value="RDX55692.1"/>
    <property type="molecule type" value="Genomic_DNA"/>
</dbReference>
<reference evidence="2 3" key="1">
    <citation type="journal article" date="2018" name="Biotechnol. Biofuels">
        <title>Integrative visual omics of the white-rot fungus Polyporus brumalis exposes the biotechnological potential of its oxidative enzymes for delignifying raw plant biomass.</title>
        <authorList>
            <person name="Miyauchi S."/>
            <person name="Rancon A."/>
            <person name="Drula E."/>
            <person name="Hage H."/>
            <person name="Chaduli D."/>
            <person name="Favel A."/>
            <person name="Grisel S."/>
            <person name="Henrissat B."/>
            <person name="Herpoel-Gimbert I."/>
            <person name="Ruiz-Duenas F.J."/>
            <person name="Chevret D."/>
            <person name="Hainaut M."/>
            <person name="Lin J."/>
            <person name="Wang M."/>
            <person name="Pangilinan J."/>
            <person name="Lipzen A."/>
            <person name="Lesage-Meessen L."/>
            <person name="Navarro D."/>
            <person name="Riley R."/>
            <person name="Grigoriev I.V."/>
            <person name="Zhou S."/>
            <person name="Raouche S."/>
            <person name="Rosso M.N."/>
        </authorList>
    </citation>
    <scope>NUCLEOTIDE SEQUENCE [LARGE SCALE GENOMIC DNA]</scope>
    <source>
        <strain evidence="2 3">BRFM 1820</strain>
    </source>
</reference>
<evidence type="ECO:0000313" key="2">
    <source>
        <dbReference type="EMBL" id="RDX55692.1"/>
    </source>
</evidence>
<accession>A0A371DT24</accession>
<evidence type="ECO:0000256" key="1">
    <source>
        <dbReference type="SAM" id="SignalP"/>
    </source>
</evidence>
<proteinExistence type="predicted"/>
<name>A0A371DT24_9APHY</name>
<dbReference type="Proteomes" id="UP000256964">
    <property type="component" value="Unassembled WGS sequence"/>
</dbReference>
<evidence type="ECO:0008006" key="4">
    <source>
        <dbReference type="Google" id="ProtNLM"/>
    </source>
</evidence>
<feature type="signal peptide" evidence="1">
    <location>
        <begin position="1"/>
        <end position="23"/>
    </location>
</feature>
<keyword evidence="1" id="KW-0732">Signal</keyword>
<organism evidence="2 3">
    <name type="scientific">Lentinus brumalis</name>
    <dbReference type="NCBI Taxonomy" id="2498619"/>
    <lineage>
        <taxon>Eukaryota</taxon>
        <taxon>Fungi</taxon>
        <taxon>Dikarya</taxon>
        <taxon>Basidiomycota</taxon>
        <taxon>Agaricomycotina</taxon>
        <taxon>Agaricomycetes</taxon>
        <taxon>Polyporales</taxon>
        <taxon>Polyporaceae</taxon>
        <taxon>Lentinus</taxon>
    </lineage>
</organism>